<dbReference type="PANTHER" id="PTHR43798">
    <property type="entry name" value="MONOACYLGLYCEROL LIPASE"/>
    <property type="match status" value="1"/>
</dbReference>
<keyword evidence="3" id="KW-1185">Reference proteome</keyword>
<gene>
    <name evidence="2" type="ORF">EDC65_3917</name>
</gene>
<protein>
    <submittedName>
        <fullName evidence="2">Pimeloyl-ACP methyl ester carboxylesterase</fullName>
    </submittedName>
</protein>
<dbReference type="SUPFAM" id="SSF53474">
    <property type="entry name" value="alpha/beta-Hydrolases"/>
    <property type="match status" value="1"/>
</dbReference>
<dbReference type="InterPro" id="IPR029058">
    <property type="entry name" value="AB_hydrolase_fold"/>
</dbReference>
<dbReference type="OrthoDB" id="9799612at2"/>
<dbReference type="AlphaFoldDB" id="A0A3N1KRP3"/>
<proteinExistence type="predicted"/>
<feature type="domain" description="AB hydrolase-1" evidence="1">
    <location>
        <begin position="20"/>
        <end position="257"/>
    </location>
</feature>
<dbReference type="Gene3D" id="3.40.50.1820">
    <property type="entry name" value="alpha/beta hydrolase"/>
    <property type="match status" value="1"/>
</dbReference>
<dbReference type="Pfam" id="PF12697">
    <property type="entry name" value="Abhydrolase_6"/>
    <property type="match status" value="1"/>
</dbReference>
<dbReference type="GO" id="GO:0016020">
    <property type="term" value="C:membrane"/>
    <property type="evidence" value="ECO:0007669"/>
    <property type="project" value="TreeGrafter"/>
</dbReference>
<comment type="caution">
    <text evidence="2">The sequence shown here is derived from an EMBL/GenBank/DDBJ whole genome shotgun (WGS) entry which is preliminary data.</text>
</comment>
<dbReference type="InterPro" id="IPR050266">
    <property type="entry name" value="AB_hydrolase_sf"/>
</dbReference>
<reference evidence="2 3" key="1">
    <citation type="submission" date="2018-11" db="EMBL/GenBank/DDBJ databases">
        <title>Genomic Encyclopedia of Type Strains, Phase IV (KMG-IV): sequencing the most valuable type-strain genomes for metagenomic binning, comparative biology and taxonomic classification.</title>
        <authorList>
            <person name="Goeker M."/>
        </authorList>
    </citation>
    <scope>NUCLEOTIDE SEQUENCE [LARGE SCALE GENOMIC DNA]</scope>
    <source>
        <strain evidence="2 3">DSM 5900</strain>
    </source>
</reference>
<dbReference type="InterPro" id="IPR000073">
    <property type="entry name" value="AB_hydrolase_1"/>
</dbReference>
<dbReference type="Proteomes" id="UP000278222">
    <property type="component" value="Unassembled WGS sequence"/>
</dbReference>
<dbReference type="PANTHER" id="PTHR43798:SF27">
    <property type="entry name" value="HYDROLASE ALPHA_BETA HYDROLASE FOLD FAMILY"/>
    <property type="match status" value="1"/>
</dbReference>
<accession>A0A3N1KRP3</accession>
<sequence length="270" mass="27913">MIEDALGPIDYDESGSGPTLVLVPGSCSTGAAWRPTIAGWDGRFRSVTTSLLGYGGTAERRTPDDGSIDHEAAMLEAVVRRAGAPVHLVGHSFGGLVALTVALRGRVPLASLVVMEPPGVELLRTSGAADAYQSFHRMTADYFAAFEGGDTDAIAGMIDFYGGAGTFASWPQRVRDYAVRTTPVNILDWRSAYACTLSAATLAAIAIPTLVVCGGTTHPAMRHLAALVARSIPGAGLATIEGAAHFMIATHAAASADLIAGHVRKAQAGL</sequence>
<evidence type="ECO:0000313" key="3">
    <source>
        <dbReference type="Proteomes" id="UP000278222"/>
    </source>
</evidence>
<organism evidence="2 3">
    <name type="scientific">Stella humosa</name>
    <dbReference type="NCBI Taxonomy" id="94"/>
    <lineage>
        <taxon>Bacteria</taxon>
        <taxon>Pseudomonadati</taxon>
        <taxon>Pseudomonadota</taxon>
        <taxon>Alphaproteobacteria</taxon>
        <taxon>Rhodospirillales</taxon>
        <taxon>Stellaceae</taxon>
        <taxon>Stella</taxon>
    </lineage>
</organism>
<evidence type="ECO:0000259" key="1">
    <source>
        <dbReference type="Pfam" id="PF12697"/>
    </source>
</evidence>
<dbReference type="RefSeq" id="WP_123692583.1">
    <property type="nucleotide sequence ID" value="NZ_AP019700.1"/>
</dbReference>
<name>A0A3N1KRP3_9PROT</name>
<dbReference type="EMBL" id="RJKX01000015">
    <property type="protein sequence ID" value="ROP84563.1"/>
    <property type="molecule type" value="Genomic_DNA"/>
</dbReference>
<evidence type="ECO:0000313" key="2">
    <source>
        <dbReference type="EMBL" id="ROP84563.1"/>
    </source>
</evidence>